<organism evidence="2 3">
    <name type="scientific">Elizabethkingia miricola</name>
    <name type="common">Chryseobacterium miricola</name>
    <dbReference type="NCBI Taxonomy" id="172045"/>
    <lineage>
        <taxon>Bacteria</taxon>
        <taxon>Pseudomonadati</taxon>
        <taxon>Bacteroidota</taxon>
        <taxon>Flavobacteriia</taxon>
        <taxon>Flavobacteriales</taxon>
        <taxon>Weeksellaceae</taxon>
        <taxon>Elizabethkingia</taxon>
    </lineage>
</organism>
<feature type="transmembrane region" description="Helical" evidence="1">
    <location>
        <begin position="6"/>
        <end position="25"/>
    </location>
</feature>
<dbReference type="EMBL" id="JAUCQJ010000005">
    <property type="protein sequence ID" value="MDQ8750632.1"/>
    <property type="molecule type" value="Genomic_DNA"/>
</dbReference>
<dbReference type="AlphaFoldDB" id="A0ABD5B9N3"/>
<name>A0ABD5B9N3_ELIMR</name>
<proteinExistence type="predicted"/>
<evidence type="ECO:0000256" key="1">
    <source>
        <dbReference type="SAM" id="Phobius"/>
    </source>
</evidence>
<keyword evidence="1" id="KW-1133">Transmembrane helix</keyword>
<gene>
    <name evidence="2" type="ORF">QT385_18390</name>
</gene>
<keyword evidence="1" id="KW-0472">Membrane</keyword>
<dbReference type="RefSeq" id="WP_309047366.1">
    <property type="nucleotide sequence ID" value="NZ_JAUCQJ010000005.1"/>
</dbReference>
<dbReference type="Proteomes" id="UP001239265">
    <property type="component" value="Unassembled WGS sequence"/>
</dbReference>
<keyword evidence="1" id="KW-0812">Transmembrane</keyword>
<protein>
    <submittedName>
        <fullName evidence="2">Uncharacterized protein</fullName>
    </submittedName>
</protein>
<reference evidence="2 3" key="1">
    <citation type="submission" date="2023-06" db="EMBL/GenBank/DDBJ databases">
        <title>Nosocomial Elizabethkingia miricola genome.</title>
        <authorList>
            <person name="Morgado S."/>
            <person name="Fonseca E."/>
            <person name="Freitas F."/>
            <person name="Vicente A.C."/>
        </authorList>
    </citation>
    <scope>NUCLEOTIDE SEQUENCE [LARGE SCALE GENOMIC DNA]</scope>
    <source>
        <strain evidence="2 3">EM15</strain>
    </source>
</reference>
<evidence type="ECO:0000313" key="3">
    <source>
        <dbReference type="Proteomes" id="UP001239265"/>
    </source>
</evidence>
<accession>A0ABD5B9N3</accession>
<evidence type="ECO:0000313" key="2">
    <source>
        <dbReference type="EMBL" id="MDQ8750632.1"/>
    </source>
</evidence>
<comment type="caution">
    <text evidence="2">The sequence shown here is derived from an EMBL/GenBank/DDBJ whole genome shotgun (WGS) entry which is preliminary data.</text>
</comment>
<sequence length="79" mass="8873">MIEALTPALMSVFSEGITALIFWFFCIKAKEQIINVVSASIEKCQKKPSGTLAFFVCQRTPQKRKFDETSVNIINAESK</sequence>